<evidence type="ECO:0000256" key="5">
    <source>
        <dbReference type="ARBA" id="ARBA00022777"/>
    </source>
</evidence>
<dbReference type="InterPro" id="IPR001789">
    <property type="entry name" value="Sig_transdc_resp-reg_receiver"/>
</dbReference>
<dbReference type="Gene3D" id="3.40.50.2300">
    <property type="match status" value="1"/>
</dbReference>
<dbReference type="InterPro" id="IPR036890">
    <property type="entry name" value="HATPase_C_sf"/>
</dbReference>
<dbReference type="PROSITE" id="PS50109">
    <property type="entry name" value="HIS_KIN"/>
    <property type="match status" value="1"/>
</dbReference>
<dbReference type="SMART" id="SM00448">
    <property type="entry name" value="REC"/>
    <property type="match status" value="1"/>
</dbReference>
<dbReference type="Pfam" id="PF00072">
    <property type="entry name" value="Response_reg"/>
    <property type="match status" value="1"/>
</dbReference>
<keyword evidence="3 6" id="KW-0597">Phosphoprotein</keyword>
<keyword evidence="4" id="KW-0808">Transferase</keyword>
<dbReference type="InterPro" id="IPR036097">
    <property type="entry name" value="HisK_dim/P_sf"/>
</dbReference>
<dbReference type="eggNOG" id="COG0784">
    <property type="taxonomic scope" value="Bacteria"/>
</dbReference>
<dbReference type="EC" id="2.7.13.3" evidence="2"/>
<keyword evidence="10" id="KW-1185">Reference proteome</keyword>
<accession>A0A017T627</accession>
<evidence type="ECO:0000256" key="6">
    <source>
        <dbReference type="PROSITE-ProRule" id="PRU00169"/>
    </source>
</evidence>
<dbReference type="GO" id="GO:0000155">
    <property type="term" value="F:phosphorelay sensor kinase activity"/>
    <property type="evidence" value="ECO:0007669"/>
    <property type="project" value="InterPro"/>
</dbReference>
<dbReference type="GO" id="GO:0005886">
    <property type="term" value="C:plasma membrane"/>
    <property type="evidence" value="ECO:0007669"/>
    <property type="project" value="TreeGrafter"/>
</dbReference>
<dbReference type="SUPFAM" id="SSF47384">
    <property type="entry name" value="Homodimeric domain of signal transducing histidine kinase"/>
    <property type="match status" value="1"/>
</dbReference>
<evidence type="ECO:0000313" key="9">
    <source>
        <dbReference type="EMBL" id="EYF04659.1"/>
    </source>
</evidence>
<dbReference type="InterPro" id="IPR005467">
    <property type="entry name" value="His_kinase_dom"/>
</dbReference>
<reference evidence="9 10" key="1">
    <citation type="submission" date="2013-05" db="EMBL/GenBank/DDBJ databases">
        <title>Genome assembly of Chondromyces apiculatus DSM 436.</title>
        <authorList>
            <person name="Sharma G."/>
            <person name="Khatri I."/>
            <person name="Kaur C."/>
            <person name="Mayilraj S."/>
            <person name="Subramanian S."/>
        </authorList>
    </citation>
    <scope>NUCLEOTIDE SEQUENCE [LARGE SCALE GENOMIC DNA]</scope>
    <source>
        <strain evidence="9 10">DSM 436</strain>
    </source>
</reference>
<keyword evidence="5" id="KW-0418">Kinase</keyword>
<dbReference type="GO" id="GO:0009927">
    <property type="term" value="F:histidine phosphotransfer kinase activity"/>
    <property type="evidence" value="ECO:0007669"/>
    <property type="project" value="TreeGrafter"/>
</dbReference>
<dbReference type="InterPro" id="IPR004358">
    <property type="entry name" value="Sig_transdc_His_kin-like_C"/>
</dbReference>
<comment type="caution">
    <text evidence="9">The sequence shown here is derived from an EMBL/GenBank/DDBJ whole genome shotgun (WGS) entry which is preliminary data.</text>
</comment>
<dbReference type="InterPro" id="IPR003661">
    <property type="entry name" value="HisK_dim/P_dom"/>
</dbReference>
<sequence length="573" mass="61718">MDRPDRQVRSDLWNAVLRVAVRHANLLRPPAFEELAEAMASTSPLRALGLLVPESDGESQLRALWPADACPSLSTGGRVTVSRHFQEQVFVAGQLSLSDDHDQGNELERTAAANGFLSHLALPVRGHAAAGEPRAIIGALVVAYGERGAASRAPVELLLDITDALGEGLERNLDEEEQQKRLVQAERLAMLGTLAGGVAHEINNPAAFITLGIGLLERTLHGRDVRMEGKSATIVKDLLLDLRASTQRIVAIGDDLRSFTKYSSNDLSRRVPVDVGRSIETALSLTRGQIVDRAQLELRLLEVPAVLMAEGRLAQVVVNLLINATQAIPKGGPKQGPHRHVVTVETRSDGQTVEIEVSDTGAPIPAEKMSRLWEPLSTVRSSETGSGLGLFVSRQIVERAGGTIRVESPAFSGGLSSEPHGSRFVIVLPVEESDAAPAEVAVAKPRHATRIKLLIVEDEAPLARALADHLRRFHAVTLASNGEEALALLAEGRSYDVVMCDLRMPGMSGEAFYAHLATSKPELLQGLIFMTGVGFGDNVERFLRDSGRPLLEKPFTAEQALKVIDEVHAKRGA</sequence>
<evidence type="ECO:0000256" key="1">
    <source>
        <dbReference type="ARBA" id="ARBA00000085"/>
    </source>
</evidence>
<dbReference type="EMBL" id="ASRX01000031">
    <property type="protein sequence ID" value="EYF04659.1"/>
    <property type="molecule type" value="Genomic_DNA"/>
</dbReference>
<dbReference type="Proteomes" id="UP000019678">
    <property type="component" value="Unassembled WGS sequence"/>
</dbReference>
<dbReference type="CDD" id="cd00156">
    <property type="entry name" value="REC"/>
    <property type="match status" value="1"/>
</dbReference>
<dbReference type="CDD" id="cd00082">
    <property type="entry name" value="HisKA"/>
    <property type="match status" value="1"/>
</dbReference>
<evidence type="ECO:0000256" key="4">
    <source>
        <dbReference type="ARBA" id="ARBA00022679"/>
    </source>
</evidence>
<dbReference type="PANTHER" id="PTHR43047">
    <property type="entry name" value="TWO-COMPONENT HISTIDINE PROTEIN KINASE"/>
    <property type="match status" value="1"/>
</dbReference>
<dbReference type="PANTHER" id="PTHR43047:SF72">
    <property type="entry name" value="OSMOSENSING HISTIDINE PROTEIN KINASE SLN1"/>
    <property type="match status" value="1"/>
</dbReference>
<dbReference type="InterPro" id="IPR003594">
    <property type="entry name" value="HATPase_dom"/>
</dbReference>
<feature type="domain" description="Histidine kinase" evidence="7">
    <location>
        <begin position="197"/>
        <end position="432"/>
    </location>
</feature>
<dbReference type="Pfam" id="PF02518">
    <property type="entry name" value="HATPase_c"/>
    <property type="match status" value="1"/>
</dbReference>
<dbReference type="SUPFAM" id="SSF52172">
    <property type="entry name" value="CheY-like"/>
    <property type="match status" value="1"/>
</dbReference>
<comment type="catalytic activity">
    <reaction evidence="1">
        <text>ATP + protein L-histidine = ADP + protein N-phospho-L-histidine.</text>
        <dbReference type="EC" id="2.7.13.3"/>
    </reaction>
</comment>
<dbReference type="AlphaFoldDB" id="A0A017T627"/>
<dbReference type="STRING" id="1192034.CAP_4335"/>
<name>A0A017T627_9BACT</name>
<evidence type="ECO:0000259" key="8">
    <source>
        <dbReference type="PROSITE" id="PS50110"/>
    </source>
</evidence>
<dbReference type="SMART" id="SM00387">
    <property type="entry name" value="HATPase_c"/>
    <property type="match status" value="1"/>
</dbReference>
<dbReference type="SUPFAM" id="SSF55874">
    <property type="entry name" value="ATPase domain of HSP90 chaperone/DNA topoisomerase II/histidine kinase"/>
    <property type="match status" value="1"/>
</dbReference>
<protein>
    <recommendedName>
        <fullName evidence="2">histidine kinase</fullName>
        <ecNumber evidence="2">2.7.13.3</ecNumber>
    </recommendedName>
</protein>
<dbReference type="RefSeq" id="WP_231511598.1">
    <property type="nucleotide sequence ID" value="NZ_ASRX01000031.1"/>
</dbReference>
<dbReference type="Gene3D" id="1.10.287.130">
    <property type="match status" value="1"/>
</dbReference>
<dbReference type="eggNOG" id="COG4191">
    <property type="taxonomic scope" value="Bacteria"/>
</dbReference>
<proteinExistence type="predicted"/>
<dbReference type="Gene3D" id="3.30.565.10">
    <property type="entry name" value="Histidine kinase-like ATPase, C-terminal domain"/>
    <property type="match status" value="1"/>
</dbReference>
<evidence type="ECO:0000259" key="7">
    <source>
        <dbReference type="PROSITE" id="PS50109"/>
    </source>
</evidence>
<evidence type="ECO:0000256" key="2">
    <source>
        <dbReference type="ARBA" id="ARBA00012438"/>
    </source>
</evidence>
<feature type="domain" description="Response regulatory" evidence="8">
    <location>
        <begin position="452"/>
        <end position="568"/>
    </location>
</feature>
<evidence type="ECO:0000313" key="10">
    <source>
        <dbReference type="Proteomes" id="UP000019678"/>
    </source>
</evidence>
<organism evidence="9 10">
    <name type="scientific">Chondromyces apiculatus DSM 436</name>
    <dbReference type="NCBI Taxonomy" id="1192034"/>
    <lineage>
        <taxon>Bacteria</taxon>
        <taxon>Pseudomonadati</taxon>
        <taxon>Myxococcota</taxon>
        <taxon>Polyangia</taxon>
        <taxon>Polyangiales</taxon>
        <taxon>Polyangiaceae</taxon>
        <taxon>Chondromyces</taxon>
    </lineage>
</organism>
<evidence type="ECO:0000256" key="3">
    <source>
        <dbReference type="ARBA" id="ARBA00022553"/>
    </source>
</evidence>
<feature type="modified residue" description="4-aspartylphosphate" evidence="6">
    <location>
        <position position="501"/>
    </location>
</feature>
<dbReference type="PRINTS" id="PR00344">
    <property type="entry name" value="BCTRLSENSOR"/>
</dbReference>
<gene>
    <name evidence="9" type="ORF">CAP_4335</name>
</gene>
<dbReference type="PROSITE" id="PS50110">
    <property type="entry name" value="RESPONSE_REGULATORY"/>
    <property type="match status" value="1"/>
</dbReference>
<dbReference type="InterPro" id="IPR011006">
    <property type="entry name" value="CheY-like_superfamily"/>
</dbReference>